<comment type="caution">
    <text evidence="1">The sequence shown here is derived from an EMBL/GenBank/DDBJ whole genome shotgun (WGS) entry which is preliminary data.</text>
</comment>
<evidence type="ECO:0000313" key="2">
    <source>
        <dbReference type="Proteomes" id="UP001057375"/>
    </source>
</evidence>
<protein>
    <submittedName>
        <fullName evidence="1">Uncharacterized protein</fullName>
    </submittedName>
</protein>
<dbReference type="Proteomes" id="UP001057375">
    <property type="component" value="Unassembled WGS sequence"/>
</dbReference>
<sequence length="199" mass="23140">MPEDGWAIKDLGTSLSSLFKFKPWENEDEPDFTIQQVAKIDESKAYGDINPKYRDGKRELKKFLKMERHFYFKSELILPFVKPEQISAFAVSHHNWPWGIKYFNATFMVKSESGRTEAITKEYEMEKPHGEPHYFWYGFDVDLENVVSCKIKILSTWDGDLTQNHFNGIFFARDSKKMSADDSHGSVADDAGECRCMIL</sequence>
<keyword evidence="2" id="KW-1185">Reference proteome</keyword>
<organism evidence="1 2">
    <name type="scientific">Aduncisulcus paluster</name>
    <dbReference type="NCBI Taxonomy" id="2918883"/>
    <lineage>
        <taxon>Eukaryota</taxon>
        <taxon>Metamonada</taxon>
        <taxon>Carpediemonas-like organisms</taxon>
        <taxon>Aduncisulcus</taxon>
    </lineage>
</organism>
<evidence type="ECO:0000313" key="1">
    <source>
        <dbReference type="EMBL" id="GKT21903.1"/>
    </source>
</evidence>
<dbReference type="EMBL" id="BQXS01012353">
    <property type="protein sequence ID" value="GKT21903.1"/>
    <property type="molecule type" value="Genomic_DNA"/>
</dbReference>
<name>A0ABQ5K1R3_9EUKA</name>
<gene>
    <name evidence="1" type="ORF">ADUPG1_012009</name>
</gene>
<reference evidence="1" key="1">
    <citation type="submission" date="2022-03" db="EMBL/GenBank/DDBJ databases">
        <title>Draft genome sequence of Aduncisulcus paluster, a free-living microaerophilic Fornicata.</title>
        <authorList>
            <person name="Yuyama I."/>
            <person name="Kume K."/>
            <person name="Tamura T."/>
            <person name="Inagaki Y."/>
            <person name="Hashimoto T."/>
        </authorList>
    </citation>
    <scope>NUCLEOTIDE SEQUENCE</scope>
    <source>
        <strain evidence="1">NY0171</strain>
    </source>
</reference>
<accession>A0ABQ5K1R3</accession>
<proteinExistence type="predicted"/>